<dbReference type="InterPro" id="IPR012816">
    <property type="entry name" value="NADAR"/>
</dbReference>
<gene>
    <name evidence="2" type="ORF">H0H81_002173</name>
</gene>
<reference evidence="2" key="1">
    <citation type="submission" date="2021-02" db="EMBL/GenBank/DDBJ databases">
        <authorList>
            <person name="Nieuwenhuis M."/>
            <person name="Van De Peppel L.J.J."/>
        </authorList>
    </citation>
    <scope>NUCLEOTIDE SEQUENCE</scope>
    <source>
        <strain evidence="2">D49</strain>
    </source>
</reference>
<evidence type="ECO:0000313" key="3">
    <source>
        <dbReference type="Proteomes" id="UP000717328"/>
    </source>
</evidence>
<dbReference type="NCBIfam" id="TIGR02464">
    <property type="entry name" value="ribofla_fusion"/>
    <property type="match status" value="1"/>
</dbReference>
<dbReference type="OrthoDB" id="206452at2759"/>
<name>A0A9P7KHH3_9AGAR</name>
<keyword evidence="3" id="KW-1185">Reference proteome</keyword>
<feature type="domain" description="NADAR" evidence="1">
    <location>
        <begin position="6"/>
        <end position="144"/>
    </location>
</feature>
<reference evidence="2" key="2">
    <citation type="submission" date="2021-10" db="EMBL/GenBank/DDBJ databases">
        <title>Phylogenomics reveals ancestral predisposition of the termite-cultivated fungus Termitomyces towards a domesticated lifestyle.</title>
        <authorList>
            <person name="Auxier B."/>
            <person name="Grum-Grzhimaylo A."/>
            <person name="Cardenas M.E."/>
            <person name="Lodge J.D."/>
            <person name="Laessoe T."/>
            <person name="Pedersen O."/>
            <person name="Smith M.E."/>
            <person name="Kuyper T.W."/>
            <person name="Franco-Molano E.A."/>
            <person name="Baroni T.J."/>
            <person name="Aanen D.K."/>
        </authorList>
    </citation>
    <scope>NUCLEOTIDE SEQUENCE</scope>
    <source>
        <strain evidence="2">D49</strain>
    </source>
</reference>
<dbReference type="Gene3D" id="1.10.357.40">
    <property type="entry name" value="YbiA-like"/>
    <property type="match status" value="1"/>
</dbReference>
<accession>A0A9P7KHH3</accession>
<evidence type="ECO:0000313" key="2">
    <source>
        <dbReference type="EMBL" id="KAG5649754.1"/>
    </source>
</evidence>
<dbReference type="CDD" id="cd15457">
    <property type="entry name" value="NADAR"/>
    <property type="match status" value="1"/>
</dbReference>
<evidence type="ECO:0000259" key="1">
    <source>
        <dbReference type="Pfam" id="PF08719"/>
    </source>
</evidence>
<comment type="caution">
    <text evidence="2">The sequence shown here is derived from an EMBL/GenBank/DDBJ whole genome shotgun (WGS) entry which is preliminary data.</text>
</comment>
<dbReference type="SUPFAM" id="SSF143990">
    <property type="entry name" value="YbiA-like"/>
    <property type="match status" value="1"/>
</dbReference>
<dbReference type="AlphaFoldDB" id="A0A9P7KHH3"/>
<dbReference type="EMBL" id="JABCKI010000727">
    <property type="protein sequence ID" value="KAG5649754.1"/>
    <property type="molecule type" value="Genomic_DNA"/>
</dbReference>
<proteinExistence type="predicted"/>
<dbReference type="Pfam" id="PF08719">
    <property type="entry name" value="NADAR"/>
    <property type="match status" value="1"/>
</dbReference>
<organism evidence="2 3">
    <name type="scientific">Sphagnurus paluster</name>
    <dbReference type="NCBI Taxonomy" id="117069"/>
    <lineage>
        <taxon>Eukaryota</taxon>
        <taxon>Fungi</taxon>
        <taxon>Dikarya</taxon>
        <taxon>Basidiomycota</taxon>
        <taxon>Agaricomycotina</taxon>
        <taxon>Agaricomycetes</taxon>
        <taxon>Agaricomycetidae</taxon>
        <taxon>Agaricales</taxon>
        <taxon>Tricholomatineae</taxon>
        <taxon>Lyophyllaceae</taxon>
        <taxon>Sphagnurus</taxon>
    </lineage>
</organism>
<dbReference type="InterPro" id="IPR037238">
    <property type="entry name" value="YbiA-like_sf"/>
</dbReference>
<dbReference type="Proteomes" id="UP000717328">
    <property type="component" value="Unassembled WGS sequence"/>
</dbReference>
<sequence length="150" mass="16991">MSIEADAAEEQVHFPTTEHWMMLQKALLFSDFEIARQIMALTGTRKPELKAVKALGRKVRGFDEATWKENRSRIVLEGTVHKFRQNEELLGKLLATGETEIAEASPRDRIWGIGFGEKNALKKFDKWGLNLLGKALVEARGILRKEVGET</sequence>
<protein>
    <recommendedName>
        <fullName evidence="1">NADAR domain-containing protein</fullName>
    </recommendedName>
</protein>